<evidence type="ECO:0000313" key="2">
    <source>
        <dbReference type="Proteomes" id="UP000240908"/>
    </source>
</evidence>
<sequence>MISLTIPKHKVEDASESAAEIFVLVTMVKEALDGDKEVTDIAFAVSAIIKLAGGLNSSLYHLLNDENGKAKS</sequence>
<protein>
    <submittedName>
        <fullName evidence="1">Uncharacterized protein</fullName>
    </submittedName>
</protein>
<dbReference type="Proteomes" id="UP000240908">
    <property type="component" value="Chromosome"/>
</dbReference>
<keyword evidence="2" id="KW-1185">Reference proteome</keyword>
<dbReference type="RefSeq" id="WP_108087825.1">
    <property type="nucleotide sequence ID" value="NZ_CP028487.1"/>
</dbReference>
<dbReference type="EMBL" id="CP028487">
    <property type="protein sequence ID" value="AVX38545.1"/>
    <property type="molecule type" value="Genomic_DNA"/>
</dbReference>
<evidence type="ECO:0000313" key="1">
    <source>
        <dbReference type="EMBL" id="AVX38545.1"/>
    </source>
</evidence>
<accession>A0ABM6UUK6</accession>
<proteinExistence type="predicted"/>
<organism evidence="1 2">
    <name type="scientific">Yersinia massiliensis</name>
    <dbReference type="NCBI Taxonomy" id="419257"/>
    <lineage>
        <taxon>Bacteria</taxon>
        <taxon>Pseudomonadati</taxon>
        <taxon>Pseudomonadota</taxon>
        <taxon>Gammaproteobacteria</taxon>
        <taxon>Enterobacterales</taxon>
        <taxon>Yersiniaceae</taxon>
        <taxon>Yersinia</taxon>
    </lineage>
</organism>
<gene>
    <name evidence="1" type="ORF">DA391_13240</name>
</gene>
<reference evidence="2" key="1">
    <citation type="journal article" date="2018" name="Genome Announc.">
        <title>First complete genome sequence of Yersinia massiliensis.</title>
        <authorList>
            <person name="Thomas M.C."/>
            <person name="Arling V."/>
            <person name="Goji N."/>
            <person name="Janzen T.W."/>
            <person name="Duceppe M.-O."/>
            <person name="Mathews A."/>
            <person name="Carrillo C."/>
            <person name="Amoako K."/>
        </authorList>
    </citation>
    <scope>NUCLEOTIDE SEQUENCE [LARGE SCALE GENOMIC DNA]</scope>
    <source>
        <strain evidence="2">GTA</strain>
    </source>
</reference>
<name>A0ABM6UUK6_9GAMM</name>